<evidence type="ECO:0000313" key="15">
    <source>
        <dbReference type="Proteomes" id="UP000660262"/>
    </source>
</evidence>
<protein>
    <recommendedName>
        <fullName evidence="12">Tubulin--tyrosine ligase</fullName>
        <ecNumber evidence="11">6.3.2.25</ecNumber>
    </recommendedName>
</protein>
<keyword evidence="9" id="KW-0630">Potassium</keyword>
<evidence type="ECO:0000313" key="14">
    <source>
        <dbReference type="EMBL" id="GHP11695.1"/>
    </source>
</evidence>
<dbReference type="PANTHER" id="PTHR46570:SF1">
    <property type="entry name" value="TUBULIN--TYROSINE LIGASE"/>
    <property type="match status" value="1"/>
</dbReference>
<dbReference type="PROSITE" id="PS51221">
    <property type="entry name" value="TTL"/>
    <property type="match status" value="1"/>
</dbReference>
<keyword evidence="6" id="KW-0547">Nucleotide-binding</keyword>
<gene>
    <name evidence="14" type="ORF">PPROV_001042300</name>
</gene>
<dbReference type="AlphaFoldDB" id="A0A830HYN8"/>
<comment type="function">
    <text evidence="10">Catalyzes the post-translational addition of a tyrosine to the C-terminal end of detyrosinated alpha-tubulin.</text>
</comment>
<evidence type="ECO:0000256" key="13">
    <source>
        <dbReference type="ARBA" id="ARBA00047950"/>
    </source>
</evidence>
<keyword evidence="7" id="KW-0067">ATP-binding</keyword>
<dbReference type="InterPro" id="IPR052492">
    <property type="entry name" value="Tubulin-tyrosine_ligase"/>
</dbReference>
<accession>A0A830HYN8</accession>
<dbReference type="GO" id="GO:0005524">
    <property type="term" value="F:ATP binding"/>
    <property type="evidence" value="ECO:0007669"/>
    <property type="project" value="UniProtKB-KW"/>
</dbReference>
<dbReference type="Proteomes" id="UP000660262">
    <property type="component" value="Unassembled WGS sequence"/>
</dbReference>
<comment type="cofactor">
    <cofactor evidence="2">
        <name>K(+)</name>
        <dbReference type="ChEBI" id="CHEBI:29103"/>
    </cofactor>
</comment>
<dbReference type="Pfam" id="PF03133">
    <property type="entry name" value="TTL"/>
    <property type="match status" value="1"/>
</dbReference>
<comment type="catalytic activity">
    <reaction evidence="13">
        <text>C-terminal L-alpha-aminoacyl-L-glutamyl-L-glutamyl-[tubulin] + L-tyrosine + ATP = C-terminal L-alpha-aminoacyl-L-glutamyl-L-glutamyl-L-tyrosyl-[tubulin] + ADP + phosphate + H(+)</text>
        <dbReference type="Rhea" id="RHEA:17605"/>
        <dbReference type="Rhea" id="RHEA-COMP:16434"/>
        <dbReference type="Rhea" id="RHEA-COMP:16435"/>
        <dbReference type="ChEBI" id="CHEBI:15378"/>
        <dbReference type="ChEBI" id="CHEBI:30616"/>
        <dbReference type="ChEBI" id="CHEBI:43474"/>
        <dbReference type="ChEBI" id="CHEBI:58315"/>
        <dbReference type="ChEBI" id="CHEBI:149554"/>
        <dbReference type="ChEBI" id="CHEBI:149555"/>
        <dbReference type="ChEBI" id="CHEBI:456216"/>
        <dbReference type="EC" id="6.3.2.25"/>
    </reaction>
</comment>
<dbReference type="InterPro" id="IPR004344">
    <property type="entry name" value="TTL/TTLL_fam"/>
</dbReference>
<dbReference type="GO" id="GO:0005876">
    <property type="term" value="C:spindle microtubule"/>
    <property type="evidence" value="ECO:0007669"/>
    <property type="project" value="TreeGrafter"/>
</dbReference>
<evidence type="ECO:0000256" key="9">
    <source>
        <dbReference type="ARBA" id="ARBA00022958"/>
    </source>
</evidence>
<evidence type="ECO:0000256" key="4">
    <source>
        <dbReference type="ARBA" id="ARBA00011245"/>
    </source>
</evidence>
<comment type="caution">
    <text evidence="14">The sequence shown here is derived from an EMBL/GenBank/DDBJ whole genome shotgun (WGS) entry which is preliminary data.</text>
</comment>
<dbReference type="EC" id="6.3.2.25" evidence="11"/>
<evidence type="ECO:0000256" key="8">
    <source>
        <dbReference type="ARBA" id="ARBA00022842"/>
    </source>
</evidence>
<comment type="subunit">
    <text evidence="4">Monomer.</text>
</comment>
<dbReference type="GO" id="GO:0000226">
    <property type="term" value="P:microtubule cytoskeleton organization"/>
    <property type="evidence" value="ECO:0007669"/>
    <property type="project" value="TreeGrafter"/>
</dbReference>
<evidence type="ECO:0000256" key="5">
    <source>
        <dbReference type="ARBA" id="ARBA00022598"/>
    </source>
</evidence>
<keyword evidence="8" id="KW-0460">Magnesium</keyword>
<evidence type="ECO:0000256" key="11">
    <source>
        <dbReference type="ARBA" id="ARBA00038960"/>
    </source>
</evidence>
<comment type="similarity">
    <text evidence="3">Belongs to the tubulin--tyrosine ligase family.</text>
</comment>
<dbReference type="PANTHER" id="PTHR46570">
    <property type="entry name" value="TUBULIN--TYROSINE LIGASE"/>
    <property type="match status" value="1"/>
</dbReference>
<sequence length="212" mass="23805">MWLVQRYVEEPLLYRGNRKFDVRALVCVRHDGKAFWYTDWVARVCGSAFDMAKLDDRYAHITNHCVQVQGEAYGEHEEGNEVFREDVRVYLEESRGRSAGSELFRRIEQGMHEAARDLVAALRENADFSADAPCASFQLLGLDLIATTDGRVLLLEANGSPAVAERMIPEAAEAVVNLALEPLRRDILGLGDGASKEHAKQNSQSNPHFMEL</sequence>
<dbReference type="OrthoDB" id="18862at2759"/>
<evidence type="ECO:0000256" key="6">
    <source>
        <dbReference type="ARBA" id="ARBA00022741"/>
    </source>
</evidence>
<dbReference type="GO" id="GO:0004835">
    <property type="term" value="F:tubulin-tyrosine ligase activity"/>
    <property type="evidence" value="ECO:0007669"/>
    <property type="project" value="UniProtKB-EC"/>
</dbReference>
<proteinExistence type="inferred from homology"/>
<name>A0A830HYN8_9CHLO</name>
<evidence type="ECO:0000256" key="12">
    <source>
        <dbReference type="ARBA" id="ARBA00041021"/>
    </source>
</evidence>
<dbReference type="EMBL" id="BNJQ01000036">
    <property type="protein sequence ID" value="GHP11695.1"/>
    <property type="molecule type" value="Genomic_DNA"/>
</dbReference>
<evidence type="ECO:0000256" key="2">
    <source>
        <dbReference type="ARBA" id="ARBA00001958"/>
    </source>
</evidence>
<keyword evidence="5" id="KW-0436">Ligase</keyword>
<evidence type="ECO:0000256" key="1">
    <source>
        <dbReference type="ARBA" id="ARBA00001946"/>
    </source>
</evidence>
<evidence type="ECO:0000256" key="3">
    <source>
        <dbReference type="ARBA" id="ARBA00006820"/>
    </source>
</evidence>
<keyword evidence="15" id="KW-1185">Reference proteome</keyword>
<evidence type="ECO:0000256" key="10">
    <source>
        <dbReference type="ARBA" id="ARBA00037791"/>
    </source>
</evidence>
<reference evidence="14" key="1">
    <citation type="submission" date="2020-10" db="EMBL/GenBank/DDBJ databases">
        <title>Unveiling of a novel bifunctional photoreceptor, Dualchrome1, isolated from a cosmopolitan green alga.</title>
        <authorList>
            <person name="Suzuki S."/>
            <person name="Kawachi M."/>
        </authorList>
    </citation>
    <scope>NUCLEOTIDE SEQUENCE</scope>
    <source>
        <strain evidence="14">NIES 2893</strain>
    </source>
</reference>
<dbReference type="Gene3D" id="3.30.470.20">
    <property type="entry name" value="ATP-grasp fold, B domain"/>
    <property type="match status" value="1"/>
</dbReference>
<evidence type="ECO:0000256" key="7">
    <source>
        <dbReference type="ARBA" id="ARBA00022840"/>
    </source>
</evidence>
<comment type="cofactor">
    <cofactor evidence="1">
        <name>Mg(2+)</name>
        <dbReference type="ChEBI" id="CHEBI:18420"/>
    </cofactor>
</comment>
<organism evidence="14 15">
    <name type="scientific">Pycnococcus provasolii</name>
    <dbReference type="NCBI Taxonomy" id="41880"/>
    <lineage>
        <taxon>Eukaryota</taxon>
        <taxon>Viridiplantae</taxon>
        <taxon>Chlorophyta</taxon>
        <taxon>Pseudoscourfieldiophyceae</taxon>
        <taxon>Pseudoscourfieldiales</taxon>
        <taxon>Pycnococcaceae</taxon>
        <taxon>Pycnococcus</taxon>
    </lineage>
</organism>